<feature type="domain" description="GAE" evidence="6">
    <location>
        <begin position="53"/>
        <end position="174"/>
    </location>
</feature>
<proteinExistence type="predicted"/>
<dbReference type="PANTHER" id="PTHR45905">
    <property type="entry name" value="GOLGI-LOCALIZED, GAMMA-ADAPTIN EAR CONTAINING, ARF BINDING PROTEIN"/>
    <property type="match status" value="1"/>
</dbReference>
<dbReference type="GO" id="GO:0006893">
    <property type="term" value="P:Golgi to plasma membrane transport"/>
    <property type="evidence" value="ECO:0007669"/>
    <property type="project" value="TreeGrafter"/>
</dbReference>
<keyword evidence="3" id="KW-0813">Transport</keyword>
<dbReference type="EMBL" id="VWZY01011272">
    <property type="protein sequence ID" value="NXI58698.1"/>
    <property type="molecule type" value="Genomic_DNA"/>
</dbReference>
<dbReference type="GO" id="GO:0006886">
    <property type="term" value="P:intracellular protein transport"/>
    <property type="evidence" value="ECO:0007669"/>
    <property type="project" value="InterPro"/>
</dbReference>
<keyword evidence="8" id="KW-1185">Reference proteome</keyword>
<accession>A0A7K9UDY8</accession>
<reference evidence="7 8" key="1">
    <citation type="submission" date="2019-09" db="EMBL/GenBank/DDBJ databases">
        <title>Bird 10,000 Genomes (B10K) Project - Family phase.</title>
        <authorList>
            <person name="Zhang G."/>
        </authorList>
    </citation>
    <scope>NUCLEOTIDE SEQUENCE [LARGE SCALE GENOMIC DNA]</scope>
    <source>
        <strain evidence="7">B10K-DU-001-61</strain>
        <tissue evidence="7">Muscle</tissue>
    </source>
</reference>
<dbReference type="GO" id="GO:0010008">
    <property type="term" value="C:endosome membrane"/>
    <property type="evidence" value="ECO:0007669"/>
    <property type="project" value="UniProtKB-SubCell"/>
</dbReference>
<dbReference type="GO" id="GO:0031267">
    <property type="term" value="F:small GTPase binding"/>
    <property type="evidence" value="ECO:0007669"/>
    <property type="project" value="InterPro"/>
</dbReference>
<dbReference type="PANTHER" id="PTHR45905:SF2">
    <property type="entry name" value="ADP-RIBOSYLATION FACTOR-BINDING PROTEIN GGA2"/>
    <property type="match status" value="1"/>
</dbReference>
<comment type="caution">
    <text evidence="7">The sequence shown here is derived from an EMBL/GenBank/DDBJ whole genome shotgun (WGS) entry which is preliminary data.</text>
</comment>
<evidence type="ECO:0000256" key="3">
    <source>
        <dbReference type="ARBA" id="ARBA00022448"/>
    </source>
</evidence>
<feature type="non-terminal residue" evidence="7">
    <location>
        <position position="181"/>
    </location>
</feature>
<evidence type="ECO:0000313" key="8">
    <source>
        <dbReference type="Proteomes" id="UP000579406"/>
    </source>
</evidence>
<protein>
    <submittedName>
        <fullName evidence="7">GGA2 protein</fullName>
    </submittedName>
</protein>
<keyword evidence="4" id="KW-0653">Protein transport</keyword>
<dbReference type="GO" id="GO:0034394">
    <property type="term" value="P:protein localization to cell surface"/>
    <property type="evidence" value="ECO:0007669"/>
    <property type="project" value="TreeGrafter"/>
</dbReference>
<dbReference type="OrthoDB" id="447025at2759"/>
<dbReference type="SUPFAM" id="SSF49348">
    <property type="entry name" value="Clathrin adaptor appendage domain"/>
    <property type="match status" value="1"/>
</dbReference>
<evidence type="ECO:0000256" key="2">
    <source>
        <dbReference type="ARBA" id="ARBA00004555"/>
    </source>
</evidence>
<evidence type="ECO:0000256" key="4">
    <source>
        <dbReference type="ARBA" id="ARBA00022927"/>
    </source>
</evidence>
<keyword evidence="5" id="KW-0333">Golgi apparatus</keyword>
<sequence>MKLPFPDLPNSSVADASLSSLGYELKPAASLPPAPHDASLENLFVPLISITPSNIRPLTVYDRNGLKAMLHFSRDTAAGRPDVLVMVLSMLSTSPQPIRDIGFQAAVPKSMKIKLQPASGSQLPAFSPLLPPTVVSQVLLLANPHKEPIRLRYKLAFTQGTQPFSEAGEVTDFPTAELWGK</sequence>
<dbReference type="GO" id="GO:0005802">
    <property type="term" value="C:trans-Golgi network"/>
    <property type="evidence" value="ECO:0007669"/>
    <property type="project" value="InterPro"/>
</dbReference>
<dbReference type="InterPro" id="IPR008153">
    <property type="entry name" value="GAE_dom"/>
</dbReference>
<evidence type="ECO:0000313" key="7">
    <source>
        <dbReference type="EMBL" id="NXI58698.1"/>
    </source>
</evidence>
<dbReference type="FunFam" id="2.60.40.1230:FF:000001">
    <property type="entry name" value="ADP-ribosylation factor-binding protein GGA1 isoform 1"/>
    <property type="match status" value="1"/>
</dbReference>
<comment type="subcellular location">
    <subcellularLocation>
        <location evidence="1">Endosome membrane</location>
        <topology evidence="1">Peripheral membrane protein</topology>
    </subcellularLocation>
    <subcellularLocation>
        <location evidence="2">Golgi apparatus</location>
    </subcellularLocation>
</comment>
<dbReference type="AlphaFoldDB" id="A0A7K9UDY8"/>
<feature type="non-terminal residue" evidence="7">
    <location>
        <position position="1"/>
    </location>
</feature>
<name>A0A7K9UDY8_9AVES</name>
<dbReference type="SMART" id="SM00809">
    <property type="entry name" value="Alpha_adaptinC2"/>
    <property type="match status" value="1"/>
</dbReference>
<evidence type="ECO:0000256" key="5">
    <source>
        <dbReference type="ARBA" id="ARBA00023034"/>
    </source>
</evidence>
<dbReference type="InterPro" id="IPR013041">
    <property type="entry name" value="Clathrin_app_Ig-like_sf"/>
</dbReference>
<dbReference type="Pfam" id="PF02883">
    <property type="entry name" value="Alpha_adaptinC2"/>
    <property type="match status" value="1"/>
</dbReference>
<dbReference type="Gene3D" id="2.60.40.1230">
    <property type="match status" value="1"/>
</dbReference>
<organism evidence="7 8">
    <name type="scientific">Chloroceryle aenea</name>
    <name type="common">American pygmy kingfisher</name>
    <dbReference type="NCBI Taxonomy" id="176938"/>
    <lineage>
        <taxon>Eukaryota</taxon>
        <taxon>Metazoa</taxon>
        <taxon>Chordata</taxon>
        <taxon>Craniata</taxon>
        <taxon>Vertebrata</taxon>
        <taxon>Euteleostomi</taxon>
        <taxon>Archelosauria</taxon>
        <taxon>Archosauria</taxon>
        <taxon>Dinosauria</taxon>
        <taxon>Saurischia</taxon>
        <taxon>Theropoda</taxon>
        <taxon>Coelurosauria</taxon>
        <taxon>Aves</taxon>
        <taxon>Neognathae</taxon>
        <taxon>Neoaves</taxon>
        <taxon>Telluraves</taxon>
        <taxon>Coraciimorphae</taxon>
        <taxon>Coraciiformes</taxon>
        <taxon>Cerylidae</taxon>
        <taxon>Chloroceryle</taxon>
    </lineage>
</organism>
<dbReference type="PROSITE" id="PS50180">
    <property type="entry name" value="GAE"/>
    <property type="match status" value="1"/>
</dbReference>
<dbReference type="InterPro" id="IPR008152">
    <property type="entry name" value="Clathrin_a/b/g-adaptin_app_Ig"/>
</dbReference>
<gene>
    <name evidence="7" type="primary">Gga2_1</name>
    <name evidence="7" type="ORF">CHLAEN_R13894</name>
</gene>
<evidence type="ECO:0000259" key="6">
    <source>
        <dbReference type="PROSITE" id="PS50180"/>
    </source>
</evidence>
<dbReference type="Proteomes" id="UP000579406">
    <property type="component" value="Unassembled WGS sequence"/>
</dbReference>
<evidence type="ECO:0000256" key="1">
    <source>
        <dbReference type="ARBA" id="ARBA00004481"/>
    </source>
</evidence>
<dbReference type="InterPro" id="IPR027422">
    <property type="entry name" value="GGA1-3"/>
</dbReference>